<dbReference type="PANTHER" id="PTHR46312">
    <property type="entry name" value="NACHT DOMAIN-CONTAINING PROTEIN"/>
    <property type="match status" value="1"/>
</dbReference>
<protein>
    <submittedName>
        <fullName evidence="1">Uncharacterized protein</fullName>
    </submittedName>
</protein>
<dbReference type="Proteomes" id="UP000681722">
    <property type="component" value="Unassembled WGS sequence"/>
</dbReference>
<dbReference type="PANTHER" id="PTHR46312:SF2">
    <property type="entry name" value="NUCLEOTIDE-BINDING OLIGOMERIZATION DOMAIN-CONTAINING PROTEIN 2-LIKE"/>
    <property type="match status" value="1"/>
</dbReference>
<name>A0A815K4E4_9BILA</name>
<dbReference type="EMBL" id="CAJNOQ010016980">
    <property type="protein sequence ID" value="CAF1390895.1"/>
    <property type="molecule type" value="Genomic_DNA"/>
</dbReference>
<dbReference type="Proteomes" id="UP000663829">
    <property type="component" value="Unassembled WGS sequence"/>
</dbReference>
<sequence length="160" mass="18234">MCGLWCDTDWSETTMLTTTAVYDTMIEWLCRRYLQKQNSASPQKGRDAVYKYCQEELAFLETLAFQGMLEYTVILSPKLLKKAEKETGYSLNDHPQLLNIGILKSLGYTPIGTSIESDKAHYFLHLGFQEHFAARYLVKTLNGTADQKKKAIDFIKTASS</sequence>
<evidence type="ECO:0000313" key="2">
    <source>
        <dbReference type="EMBL" id="CAF4285423.1"/>
    </source>
</evidence>
<gene>
    <name evidence="1" type="ORF">GPM918_LOCUS32788</name>
    <name evidence="2" type="ORF">SRO942_LOCUS33460</name>
</gene>
<evidence type="ECO:0000313" key="1">
    <source>
        <dbReference type="EMBL" id="CAF1390895.1"/>
    </source>
</evidence>
<keyword evidence="3" id="KW-1185">Reference proteome</keyword>
<dbReference type="EMBL" id="CAJOBC010082383">
    <property type="protein sequence ID" value="CAF4285423.1"/>
    <property type="molecule type" value="Genomic_DNA"/>
</dbReference>
<organism evidence="1 3">
    <name type="scientific">Didymodactylos carnosus</name>
    <dbReference type="NCBI Taxonomy" id="1234261"/>
    <lineage>
        <taxon>Eukaryota</taxon>
        <taxon>Metazoa</taxon>
        <taxon>Spiralia</taxon>
        <taxon>Gnathifera</taxon>
        <taxon>Rotifera</taxon>
        <taxon>Eurotatoria</taxon>
        <taxon>Bdelloidea</taxon>
        <taxon>Philodinida</taxon>
        <taxon>Philodinidae</taxon>
        <taxon>Didymodactylos</taxon>
    </lineage>
</organism>
<proteinExistence type="predicted"/>
<dbReference type="AlphaFoldDB" id="A0A815K4E4"/>
<evidence type="ECO:0000313" key="3">
    <source>
        <dbReference type="Proteomes" id="UP000663829"/>
    </source>
</evidence>
<dbReference type="OrthoDB" id="120976at2759"/>
<accession>A0A815K4E4</accession>
<reference evidence="1" key="1">
    <citation type="submission" date="2021-02" db="EMBL/GenBank/DDBJ databases">
        <authorList>
            <person name="Nowell W R."/>
        </authorList>
    </citation>
    <scope>NUCLEOTIDE SEQUENCE</scope>
</reference>
<comment type="caution">
    <text evidence="1">The sequence shown here is derived from an EMBL/GenBank/DDBJ whole genome shotgun (WGS) entry which is preliminary data.</text>
</comment>